<proteinExistence type="predicted"/>
<evidence type="ECO:0000313" key="2">
    <source>
        <dbReference type="EMBL" id="RXM91179.1"/>
    </source>
</evidence>
<dbReference type="AlphaFoldDB" id="A0A444USP2"/>
<dbReference type="Proteomes" id="UP000289886">
    <property type="component" value="Unassembled WGS sequence"/>
</dbReference>
<evidence type="ECO:0000256" key="1">
    <source>
        <dbReference type="SAM" id="MobiDB-lite"/>
    </source>
</evidence>
<protein>
    <submittedName>
        <fullName evidence="2">Fatty acid-binding protein 1, liver</fullName>
    </submittedName>
</protein>
<name>A0A444USP2_ACIRT</name>
<sequence length="148" mass="16521">MLKTANISPVLFTPYLPGLPDDLIQKGKDIKSVSEIVQDGNSFKVTVTTGNKVLVNEFTVGQEAELETITGEKIKHCSSVLPLCFADSHHPASGLSLSRRDPDRVEGWHCHPAVRQRRLNDRLRAHRSTPSTLNSKQHPLSELRVLHR</sequence>
<organism evidence="2 3">
    <name type="scientific">Acipenser ruthenus</name>
    <name type="common">Sterlet sturgeon</name>
    <dbReference type="NCBI Taxonomy" id="7906"/>
    <lineage>
        <taxon>Eukaryota</taxon>
        <taxon>Metazoa</taxon>
        <taxon>Chordata</taxon>
        <taxon>Craniata</taxon>
        <taxon>Vertebrata</taxon>
        <taxon>Euteleostomi</taxon>
        <taxon>Actinopterygii</taxon>
        <taxon>Chondrostei</taxon>
        <taxon>Acipenseriformes</taxon>
        <taxon>Acipenseridae</taxon>
        <taxon>Acipenser</taxon>
    </lineage>
</organism>
<evidence type="ECO:0000313" key="3">
    <source>
        <dbReference type="Proteomes" id="UP000289886"/>
    </source>
</evidence>
<dbReference type="InterPro" id="IPR012674">
    <property type="entry name" value="Calycin"/>
</dbReference>
<dbReference type="Pfam" id="PF14651">
    <property type="entry name" value="Lipocalin_7"/>
    <property type="match status" value="1"/>
</dbReference>
<feature type="compositionally biased region" description="Polar residues" evidence="1">
    <location>
        <begin position="128"/>
        <end position="138"/>
    </location>
</feature>
<dbReference type="EMBL" id="SCEB01009958">
    <property type="protein sequence ID" value="RXM91179.1"/>
    <property type="molecule type" value="Genomic_DNA"/>
</dbReference>
<feature type="region of interest" description="Disordered" evidence="1">
    <location>
        <begin position="126"/>
        <end position="148"/>
    </location>
</feature>
<reference evidence="2 3" key="1">
    <citation type="submission" date="2019-01" db="EMBL/GenBank/DDBJ databases">
        <title>Draft Genome and Complete Hox-Cluster Characterization of the Sterlet Sturgeon (Acipenser ruthenus).</title>
        <authorList>
            <person name="Wei Q."/>
        </authorList>
    </citation>
    <scope>NUCLEOTIDE SEQUENCE [LARGE SCALE GENOMIC DNA]</scope>
    <source>
        <strain evidence="2">WHYD16114868_AA</strain>
        <tissue evidence="2">Blood</tissue>
    </source>
</reference>
<feature type="compositionally biased region" description="Basic and acidic residues" evidence="1">
    <location>
        <begin position="139"/>
        <end position="148"/>
    </location>
</feature>
<dbReference type="SUPFAM" id="SSF50814">
    <property type="entry name" value="Lipocalins"/>
    <property type="match status" value="1"/>
</dbReference>
<comment type="caution">
    <text evidence="2">The sequence shown here is derived from an EMBL/GenBank/DDBJ whole genome shotgun (WGS) entry which is preliminary data.</text>
</comment>
<dbReference type="Gene3D" id="2.40.128.20">
    <property type="match status" value="1"/>
</dbReference>
<keyword evidence="3" id="KW-1185">Reference proteome</keyword>
<gene>
    <name evidence="2" type="ORF">EOD39_21443</name>
</gene>
<accession>A0A444USP2</accession>